<keyword evidence="3" id="KW-0949">S-adenosyl-L-methionine</keyword>
<dbReference type="EMBL" id="BAAAQD010000010">
    <property type="protein sequence ID" value="GAA1526845.1"/>
    <property type="molecule type" value="Genomic_DNA"/>
</dbReference>
<dbReference type="InterPro" id="IPR036390">
    <property type="entry name" value="WH_DNA-bd_sf"/>
</dbReference>
<dbReference type="InterPro" id="IPR036388">
    <property type="entry name" value="WH-like_DNA-bd_sf"/>
</dbReference>
<dbReference type="Gene3D" id="3.40.50.150">
    <property type="entry name" value="Vaccinia Virus protein VP39"/>
    <property type="match status" value="1"/>
</dbReference>
<sequence>MTVLSTTAPPAAAPEAEAAPEAAAVRARMMRMLHASLVTQAVAVAAELGLADLTAGGPRRVEELAGHTGTDPDALHRLLRALASQGVFTEVAPRTYAGTALSDALRDGVEGSLRNWARLWGDTQRHAALGGLLYSVQTGAPAFPHLHGGADWWSRLAEDPARAAVFAGAMGDLSRELHAATVEAHDLSGVRSLVDVGGGRGHLAAALLRRYPDLEVTVFDRPDVVVHAAEVLSAAGVADRARLAAGDFFKEVPGHGQVYLMSMILHDWDDAQSATILRNIRRAMGPGDVLLVVDAILPAGDTPHDGKLRDLIMLTLHPGRERTEAEFAALFADAGLRLRESRAVAASTGLLVAEVAA</sequence>
<dbReference type="GO" id="GO:0032259">
    <property type="term" value="P:methylation"/>
    <property type="evidence" value="ECO:0007669"/>
    <property type="project" value="UniProtKB-KW"/>
</dbReference>
<name>A0ABP4LNP1_9ACTN</name>
<keyword evidence="2" id="KW-0808">Transferase</keyword>
<evidence type="ECO:0000256" key="2">
    <source>
        <dbReference type="ARBA" id="ARBA00022679"/>
    </source>
</evidence>
<accession>A0ABP4LNP1</accession>
<dbReference type="Gene3D" id="1.10.287.1350">
    <property type="match status" value="1"/>
</dbReference>
<dbReference type="PIRSF" id="PIRSF005739">
    <property type="entry name" value="O-mtase"/>
    <property type="match status" value="1"/>
</dbReference>
<dbReference type="PANTHER" id="PTHR43712">
    <property type="entry name" value="PUTATIVE (AFU_ORTHOLOGUE AFUA_4G14580)-RELATED"/>
    <property type="match status" value="1"/>
</dbReference>
<feature type="domain" description="O-methyltransferase dimerisation" evidence="5">
    <location>
        <begin position="30"/>
        <end position="105"/>
    </location>
</feature>
<dbReference type="RefSeq" id="WP_344504463.1">
    <property type="nucleotide sequence ID" value="NZ_BAAAQD010000010.1"/>
</dbReference>
<dbReference type="Pfam" id="PF08100">
    <property type="entry name" value="Dimerisation"/>
    <property type="match status" value="1"/>
</dbReference>
<comment type="caution">
    <text evidence="6">The sequence shown here is derived from an EMBL/GenBank/DDBJ whole genome shotgun (WGS) entry which is preliminary data.</text>
</comment>
<protein>
    <submittedName>
        <fullName evidence="6">Methyltransferase</fullName>
    </submittedName>
</protein>
<evidence type="ECO:0000259" key="4">
    <source>
        <dbReference type="Pfam" id="PF00891"/>
    </source>
</evidence>
<dbReference type="CDD" id="cd02440">
    <property type="entry name" value="AdoMet_MTases"/>
    <property type="match status" value="1"/>
</dbReference>
<proteinExistence type="predicted"/>
<keyword evidence="7" id="KW-1185">Reference proteome</keyword>
<dbReference type="InterPro" id="IPR012967">
    <property type="entry name" value="COMT_dimerisation"/>
</dbReference>
<evidence type="ECO:0000259" key="5">
    <source>
        <dbReference type="Pfam" id="PF08100"/>
    </source>
</evidence>
<evidence type="ECO:0000256" key="1">
    <source>
        <dbReference type="ARBA" id="ARBA00022603"/>
    </source>
</evidence>
<feature type="domain" description="O-methyltransferase C-terminal" evidence="4">
    <location>
        <begin position="136"/>
        <end position="336"/>
    </location>
</feature>
<evidence type="ECO:0000256" key="3">
    <source>
        <dbReference type="ARBA" id="ARBA00022691"/>
    </source>
</evidence>
<reference evidence="7" key="1">
    <citation type="journal article" date="2019" name="Int. J. Syst. Evol. Microbiol.">
        <title>The Global Catalogue of Microorganisms (GCM) 10K type strain sequencing project: providing services to taxonomists for standard genome sequencing and annotation.</title>
        <authorList>
            <consortium name="The Broad Institute Genomics Platform"/>
            <consortium name="The Broad Institute Genome Sequencing Center for Infectious Disease"/>
            <person name="Wu L."/>
            <person name="Ma J."/>
        </authorList>
    </citation>
    <scope>NUCLEOTIDE SEQUENCE [LARGE SCALE GENOMIC DNA]</scope>
    <source>
        <strain evidence="7">JCM 15933</strain>
    </source>
</reference>
<dbReference type="GO" id="GO:0008168">
    <property type="term" value="F:methyltransferase activity"/>
    <property type="evidence" value="ECO:0007669"/>
    <property type="project" value="UniProtKB-KW"/>
</dbReference>
<dbReference type="Proteomes" id="UP001501470">
    <property type="component" value="Unassembled WGS sequence"/>
</dbReference>
<dbReference type="Gene3D" id="1.10.10.10">
    <property type="entry name" value="Winged helix-like DNA-binding domain superfamily/Winged helix DNA-binding domain"/>
    <property type="match status" value="1"/>
</dbReference>
<evidence type="ECO:0000313" key="6">
    <source>
        <dbReference type="EMBL" id="GAA1526845.1"/>
    </source>
</evidence>
<dbReference type="InterPro" id="IPR029063">
    <property type="entry name" value="SAM-dependent_MTases_sf"/>
</dbReference>
<dbReference type="PROSITE" id="PS51683">
    <property type="entry name" value="SAM_OMT_II"/>
    <property type="match status" value="1"/>
</dbReference>
<gene>
    <name evidence="6" type="ORF">GCM10009827_049620</name>
</gene>
<dbReference type="Pfam" id="PF00891">
    <property type="entry name" value="Methyltransf_2"/>
    <property type="match status" value="1"/>
</dbReference>
<dbReference type="SUPFAM" id="SSF53335">
    <property type="entry name" value="S-adenosyl-L-methionine-dependent methyltransferases"/>
    <property type="match status" value="1"/>
</dbReference>
<keyword evidence="1 6" id="KW-0489">Methyltransferase</keyword>
<dbReference type="SUPFAM" id="SSF46785">
    <property type="entry name" value="Winged helix' DNA-binding domain"/>
    <property type="match status" value="1"/>
</dbReference>
<evidence type="ECO:0000313" key="7">
    <source>
        <dbReference type="Proteomes" id="UP001501470"/>
    </source>
</evidence>
<dbReference type="InterPro" id="IPR016461">
    <property type="entry name" value="COMT-like"/>
</dbReference>
<organism evidence="6 7">
    <name type="scientific">Dactylosporangium maewongense</name>
    <dbReference type="NCBI Taxonomy" id="634393"/>
    <lineage>
        <taxon>Bacteria</taxon>
        <taxon>Bacillati</taxon>
        <taxon>Actinomycetota</taxon>
        <taxon>Actinomycetes</taxon>
        <taxon>Micromonosporales</taxon>
        <taxon>Micromonosporaceae</taxon>
        <taxon>Dactylosporangium</taxon>
    </lineage>
</organism>
<dbReference type="InterPro" id="IPR001077">
    <property type="entry name" value="COMT_C"/>
</dbReference>
<dbReference type="PANTHER" id="PTHR43712:SF2">
    <property type="entry name" value="O-METHYLTRANSFERASE CICE"/>
    <property type="match status" value="1"/>
</dbReference>